<dbReference type="InterPro" id="IPR002314">
    <property type="entry name" value="aa-tRNA-synt_IIb"/>
</dbReference>
<keyword evidence="2 8" id="KW-0436">Ligase</keyword>
<comment type="caution">
    <text evidence="8">The sequence shown here is derived from an EMBL/GenBank/DDBJ whole genome shotgun (WGS) entry which is preliminary data.</text>
</comment>
<dbReference type="GO" id="GO:0070062">
    <property type="term" value="C:extracellular exosome"/>
    <property type="evidence" value="ECO:0007669"/>
    <property type="project" value="UniProtKB-ARBA"/>
</dbReference>
<keyword evidence="6" id="KW-0030">Aminoacyl-tRNA synthetase</keyword>
<dbReference type="STRING" id="1802338.A2541_02545"/>
<dbReference type="NCBIfam" id="NF003211">
    <property type="entry name" value="PRK04173.1"/>
    <property type="match status" value="1"/>
</dbReference>
<proteinExistence type="predicted"/>
<dbReference type="PANTHER" id="PTHR10745:SF8">
    <property type="entry name" value="DNA POLYMERASE SUBUNIT GAMMA-2, MITOCHONDRIAL"/>
    <property type="match status" value="1"/>
</dbReference>
<evidence type="ECO:0000256" key="4">
    <source>
        <dbReference type="ARBA" id="ARBA00022840"/>
    </source>
</evidence>
<evidence type="ECO:0000256" key="1">
    <source>
        <dbReference type="ARBA" id="ARBA00022490"/>
    </source>
</evidence>
<feature type="domain" description="Aminoacyl-transfer RNA synthetases class-II family profile" evidence="7">
    <location>
        <begin position="138"/>
        <end position="306"/>
    </location>
</feature>
<dbReference type="CDD" id="cd00858">
    <property type="entry name" value="GlyRS_anticodon"/>
    <property type="match status" value="1"/>
</dbReference>
<dbReference type="InterPro" id="IPR045864">
    <property type="entry name" value="aa-tRNA-synth_II/BPL/LPL"/>
</dbReference>
<organism evidence="8 9">
    <name type="scientific">Candidatus Taylorbacteria bacterium RIFOXYD2_FULL_36_9</name>
    <dbReference type="NCBI Taxonomy" id="1802338"/>
    <lineage>
        <taxon>Bacteria</taxon>
        <taxon>Candidatus Tayloriibacteriota</taxon>
    </lineage>
</organism>
<dbReference type="GO" id="GO:0005524">
    <property type="term" value="F:ATP binding"/>
    <property type="evidence" value="ECO:0007669"/>
    <property type="project" value="UniProtKB-KW"/>
</dbReference>
<dbReference type="FunFam" id="3.40.50.800:FF:000002">
    <property type="entry name" value="Glycine--tRNA ligase"/>
    <property type="match status" value="1"/>
</dbReference>
<name>A0A1G2PD57_9BACT</name>
<evidence type="ECO:0000256" key="6">
    <source>
        <dbReference type="ARBA" id="ARBA00023146"/>
    </source>
</evidence>
<accession>A0A1G2PD57</accession>
<evidence type="ECO:0000256" key="2">
    <source>
        <dbReference type="ARBA" id="ARBA00022598"/>
    </source>
</evidence>
<evidence type="ECO:0000313" key="9">
    <source>
        <dbReference type="Proteomes" id="UP000176965"/>
    </source>
</evidence>
<dbReference type="GO" id="GO:0004081">
    <property type="term" value="F:bis(5'-nucleosyl)-tetraphosphatase (asymmetrical) activity"/>
    <property type="evidence" value="ECO:0007669"/>
    <property type="project" value="UniProtKB-ARBA"/>
</dbReference>
<evidence type="ECO:0000313" key="8">
    <source>
        <dbReference type="EMBL" id="OHA46278.1"/>
    </source>
</evidence>
<protein>
    <submittedName>
        <fullName evidence="8">Glycine--tRNA ligase</fullName>
    </submittedName>
</protein>
<dbReference type="InterPro" id="IPR006195">
    <property type="entry name" value="aa-tRNA-synth_II"/>
</dbReference>
<dbReference type="PROSITE" id="PS50862">
    <property type="entry name" value="AA_TRNA_LIGASE_II"/>
    <property type="match status" value="1"/>
</dbReference>
<dbReference type="GO" id="GO:0004820">
    <property type="term" value="F:glycine-tRNA ligase activity"/>
    <property type="evidence" value="ECO:0007669"/>
    <property type="project" value="TreeGrafter"/>
</dbReference>
<dbReference type="Gene3D" id="3.40.50.800">
    <property type="entry name" value="Anticodon-binding domain"/>
    <property type="match status" value="1"/>
</dbReference>
<dbReference type="InterPro" id="IPR004154">
    <property type="entry name" value="Anticodon-bd"/>
</dbReference>
<keyword evidence="4" id="KW-0067">ATP-binding</keyword>
<dbReference type="Proteomes" id="UP000176965">
    <property type="component" value="Unassembled WGS sequence"/>
</dbReference>
<dbReference type="GO" id="GO:0005737">
    <property type="term" value="C:cytoplasm"/>
    <property type="evidence" value="ECO:0007669"/>
    <property type="project" value="TreeGrafter"/>
</dbReference>
<keyword evidence="5" id="KW-0648">Protein biosynthesis</keyword>
<dbReference type="EMBL" id="MHSQ01000032">
    <property type="protein sequence ID" value="OHA46278.1"/>
    <property type="molecule type" value="Genomic_DNA"/>
</dbReference>
<dbReference type="Pfam" id="PF00587">
    <property type="entry name" value="tRNA-synt_2b"/>
    <property type="match status" value="1"/>
</dbReference>
<evidence type="ECO:0000256" key="3">
    <source>
        <dbReference type="ARBA" id="ARBA00022741"/>
    </source>
</evidence>
<keyword evidence="3" id="KW-0547">Nucleotide-binding</keyword>
<evidence type="ECO:0000259" key="7">
    <source>
        <dbReference type="PROSITE" id="PS50862"/>
    </source>
</evidence>
<reference evidence="8 9" key="1">
    <citation type="journal article" date="2016" name="Nat. Commun.">
        <title>Thousands of microbial genomes shed light on interconnected biogeochemical processes in an aquifer system.</title>
        <authorList>
            <person name="Anantharaman K."/>
            <person name="Brown C.T."/>
            <person name="Hug L.A."/>
            <person name="Sharon I."/>
            <person name="Castelle C.J."/>
            <person name="Probst A.J."/>
            <person name="Thomas B.C."/>
            <person name="Singh A."/>
            <person name="Wilkins M.J."/>
            <person name="Karaoz U."/>
            <person name="Brodie E.L."/>
            <person name="Williams K.H."/>
            <person name="Hubbard S.S."/>
            <person name="Banfield J.F."/>
        </authorList>
    </citation>
    <scope>NUCLEOTIDE SEQUENCE [LARGE SCALE GENOMIC DNA]</scope>
</reference>
<dbReference type="SUPFAM" id="SSF55681">
    <property type="entry name" value="Class II aaRS and biotin synthetases"/>
    <property type="match status" value="1"/>
</dbReference>
<dbReference type="Pfam" id="PF03129">
    <property type="entry name" value="HGTP_anticodon"/>
    <property type="match status" value="1"/>
</dbReference>
<gene>
    <name evidence="8" type="ORF">A2541_02545</name>
</gene>
<dbReference type="PRINTS" id="PR01043">
    <property type="entry name" value="TRNASYNTHGLY"/>
</dbReference>
<dbReference type="InterPro" id="IPR036621">
    <property type="entry name" value="Anticodon-bd_dom_sf"/>
</dbReference>
<dbReference type="InterPro" id="IPR027031">
    <property type="entry name" value="Gly-tRNA_synthase/POLG2"/>
</dbReference>
<dbReference type="SUPFAM" id="SSF52954">
    <property type="entry name" value="Class II aaRS ABD-related"/>
    <property type="match status" value="1"/>
</dbReference>
<dbReference type="GO" id="GO:0006426">
    <property type="term" value="P:glycyl-tRNA aminoacylation"/>
    <property type="evidence" value="ECO:0007669"/>
    <property type="project" value="TreeGrafter"/>
</dbReference>
<sequence length="410" mass="47509">MVHKRSDIVGLDSSIFMNPKIWEASGHTKGFSDPLAECKECNTRIRVDKVLEEIDVKADEKMSEEEINKLFAERKKEIKCPKCGKQNFTKAKKFNLLVKSNLGDFTDGNTTPSYLRGETCQGIYVNVKNVLDSQHLKLPFGIAQIGKAFRNEIAPRQFLFRTREFEQMEMQYLTRSEEEMVEYEKLRQYRWKAMLSLGLKEENLKWHKHDNLVFYAKEAYDIEYNYPWGFDEIEGVHARGDYDLTQHSKGSGQELTYQDPETNEKFIPHIIESSIGVGRLFFAVLCDAYTEDVMGDEARVYLKLKPSIAPIKVAVFPLLKNKPDLVNKAKEVFAMLNEEINPITFDDNGNVGKRYRRQDEIGTPFCVTVDFDTLEKDDTITVRDRDTGKQERVAVKELIKYLKEKIYGNI</sequence>
<dbReference type="Gene3D" id="3.30.930.10">
    <property type="entry name" value="Bira Bifunctional Protein, Domain 2"/>
    <property type="match status" value="1"/>
</dbReference>
<evidence type="ECO:0000256" key="5">
    <source>
        <dbReference type="ARBA" id="ARBA00022917"/>
    </source>
</evidence>
<dbReference type="GO" id="GO:1990742">
    <property type="term" value="C:microvesicle"/>
    <property type="evidence" value="ECO:0007669"/>
    <property type="project" value="UniProtKB-ARBA"/>
</dbReference>
<keyword evidence="1" id="KW-0963">Cytoplasm</keyword>
<dbReference type="PANTHER" id="PTHR10745">
    <property type="entry name" value="GLYCYL-TRNA SYNTHETASE/DNA POLYMERASE SUBUNIT GAMMA-2"/>
    <property type="match status" value="1"/>
</dbReference>
<dbReference type="GO" id="GO:0015966">
    <property type="term" value="P:diadenosine tetraphosphate biosynthetic process"/>
    <property type="evidence" value="ECO:0007669"/>
    <property type="project" value="UniProtKB-ARBA"/>
</dbReference>
<dbReference type="AlphaFoldDB" id="A0A1G2PD57"/>